<keyword evidence="3" id="KW-0963">Cytoplasm</keyword>
<evidence type="ECO:0000256" key="3">
    <source>
        <dbReference type="ARBA" id="ARBA00022490"/>
    </source>
</evidence>
<evidence type="ECO:0000256" key="2">
    <source>
        <dbReference type="ARBA" id="ARBA00008376"/>
    </source>
</evidence>
<dbReference type="PANTHER" id="PTHR18914">
    <property type="entry name" value="ALPHA CATENIN"/>
    <property type="match status" value="1"/>
</dbReference>
<protein>
    <submittedName>
        <fullName evidence="4">CTNA1 protein</fullName>
    </submittedName>
</protein>
<dbReference type="GO" id="GO:0008013">
    <property type="term" value="F:beta-catenin binding"/>
    <property type="evidence" value="ECO:0007669"/>
    <property type="project" value="TreeGrafter"/>
</dbReference>
<dbReference type="Pfam" id="PF01044">
    <property type="entry name" value="Vinculin"/>
    <property type="match status" value="1"/>
</dbReference>
<dbReference type="InterPro" id="IPR006077">
    <property type="entry name" value="Vinculin/catenin"/>
</dbReference>
<evidence type="ECO:0000256" key="1">
    <source>
        <dbReference type="ARBA" id="ARBA00004496"/>
    </source>
</evidence>
<dbReference type="EMBL" id="WBNC01001840">
    <property type="protein sequence ID" value="NXD01170.1"/>
    <property type="molecule type" value="Genomic_DNA"/>
</dbReference>
<dbReference type="GO" id="GO:0016477">
    <property type="term" value="P:cell migration"/>
    <property type="evidence" value="ECO:0007669"/>
    <property type="project" value="TreeGrafter"/>
</dbReference>
<dbReference type="PANTHER" id="PTHR18914:SF30">
    <property type="entry name" value="VINCULIN_ALPHA-CATENIN FAMILY MEMBER 1"/>
    <property type="match status" value="1"/>
</dbReference>
<keyword evidence="5" id="KW-1185">Reference proteome</keyword>
<dbReference type="GO" id="GO:0098609">
    <property type="term" value="P:cell-cell adhesion"/>
    <property type="evidence" value="ECO:0007669"/>
    <property type="project" value="TreeGrafter"/>
</dbReference>
<evidence type="ECO:0000313" key="4">
    <source>
        <dbReference type="EMBL" id="NXD01170.1"/>
    </source>
</evidence>
<dbReference type="Gene3D" id="1.20.120.810">
    <property type="entry name" value="Vinculin, Vh2 four-helix bundle"/>
    <property type="match status" value="1"/>
</dbReference>
<feature type="non-terminal residue" evidence="4">
    <location>
        <position position="1068"/>
    </location>
</feature>
<comment type="similarity">
    <text evidence="2">Belongs to the vinculin/alpha-catenin family.</text>
</comment>
<dbReference type="AlphaFoldDB" id="A0A851SCD8"/>
<organism evidence="4 5">
    <name type="scientific">Certhia familiaris</name>
    <name type="common">Eurasian treecreeper</name>
    <dbReference type="NCBI Taxonomy" id="73333"/>
    <lineage>
        <taxon>Eukaryota</taxon>
        <taxon>Metazoa</taxon>
        <taxon>Chordata</taxon>
        <taxon>Craniata</taxon>
        <taxon>Vertebrata</taxon>
        <taxon>Euteleostomi</taxon>
        <taxon>Archelosauria</taxon>
        <taxon>Archosauria</taxon>
        <taxon>Dinosauria</taxon>
        <taxon>Saurischia</taxon>
        <taxon>Theropoda</taxon>
        <taxon>Coelurosauria</taxon>
        <taxon>Aves</taxon>
        <taxon>Neognathae</taxon>
        <taxon>Neoaves</taxon>
        <taxon>Telluraves</taxon>
        <taxon>Australaves</taxon>
        <taxon>Passeriformes</taxon>
        <taxon>Certhiidae</taxon>
        <taxon>Certhiinae</taxon>
        <taxon>Certhia</taxon>
    </lineage>
</organism>
<dbReference type="Gene3D" id="1.20.120.230">
    <property type="entry name" value="Alpha-catenin/vinculin-like"/>
    <property type="match status" value="2"/>
</dbReference>
<evidence type="ECO:0000313" key="5">
    <source>
        <dbReference type="Proteomes" id="UP000611277"/>
    </source>
</evidence>
<name>A0A851SCD8_CERFA</name>
<comment type="caution">
    <text evidence="4">The sequence shown here is derived from an EMBL/GenBank/DDBJ whole genome shotgun (WGS) entry which is preliminary data.</text>
</comment>
<comment type="subcellular location">
    <subcellularLocation>
        <location evidence="1">Cytoplasm</location>
    </subcellularLocation>
</comment>
<dbReference type="GO" id="GO:0005912">
    <property type="term" value="C:adherens junction"/>
    <property type="evidence" value="ECO:0007669"/>
    <property type="project" value="TreeGrafter"/>
</dbReference>
<dbReference type="GO" id="GO:0051015">
    <property type="term" value="F:actin filament binding"/>
    <property type="evidence" value="ECO:0007669"/>
    <property type="project" value="InterPro"/>
</dbReference>
<proteinExistence type="inferred from homology"/>
<gene>
    <name evidence="4" type="primary">Ctnna1_1</name>
    <name evidence="4" type="ORF">CERFAM_R02518</name>
</gene>
<reference evidence="4" key="1">
    <citation type="submission" date="2019-09" db="EMBL/GenBank/DDBJ databases">
        <title>Bird 10,000 Genomes (B10K) Project - Family phase.</title>
        <authorList>
            <person name="Zhang G."/>
        </authorList>
    </citation>
    <scope>NUCLEOTIDE SEQUENCE</scope>
    <source>
        <strain evidence="4">OUT-0039</strain>
        <tissue evidence="4">Muscle</tissue>
    </source>
</reference>
<dbReference type="GO" id="GO:0016342">
    <property type="term" value="C:catenin complex"/>
    <property type="evidence" value="ECO:0007669"/>
    <property type="project" value="TreeGrafter"/>
</dbReference>
<sequence length="1068" mass="117044">TGTASWLLECLSVLRDARDVPGLLAAFQAFSEAVLLLSHLTAKHFQELGDCPRGKSLAQTLQLLHKCVPLIHTAKHSTLTHSRDCQADLSQDSVFQLTERIIEELLSLLMKPQDRSGIFSQQVSRLQALLSHPDPMRLSEGGFSSHLEAIILHGMLLAESSRLDLQLELVERCWVLLQLRRSICSHMSQREKEPEQSQGEHGLERECHSLKEELENLDRAVLRATLCQILDGFFKEKEPLTQLVEGALRLAHSGCFPAGPGGILQKLQPLIATFFAQAQQMLQAANLVLARCAQAQTAREIQEGMEHLQSLLASLPSLLLETSGNSMEQLQALCCAWARAADSLLCCFDKTISMREFLELTVLELAKHKEWCEAALERRDPEGFSWHSARLMGWARWVVGATTRHVDGAMDPIFRNGLLVWVEQLAKSTLELGAVTALVRGRFSCLQSRDAFSQATSSLMDSVLRVQAGLDGSNHPEILSPLREQVRSTKVEKGLELGSSHIGIRTSTDEAAFQGDIQSHPSSPPANFHRDPWKGDTHPVITALLGASRAGDKATVRAACSILLELSGGCVEAAQEALPVAEPLQLQVLEQHQDIMALTPQIISLATETAPGQLPAPGRLLQMALRLSGRIQETRECLAAVAGSWNGLAQQVLGFVLSGDFPRGKQALDETLLGLAGAVQVAGDIASIACSKENPNPSHIQESFLQLQAKFSCAQLNTNMFLEKAASIRESCGMEKAILELHGVRWAIGMCVLLQAMDQFVGRDVLFLRELSRAVRNKVGPQSLLAAVAENSLRLQEAARLSYLSCPRDLGAHGREILALREEIQVLMEALLDVSNTLLLSPLPSASLAIRFELLQRDVALRAKVLLLHMERVNREQLQLIQDVVGTALSNHTQEERERSKEGFEKKANQLMADVQWVRNTLQDSLVAGAQLTSQPDQLSLADHLLLLTADLVGSARQHFGNHWDTGNPGQDTGNPGQDTGNPHLDGVVWYWSAKAHYLVTQLRVIHGIDRNILRHLTECLQEECFPGSPNGTAGLSAAPEPTEAAGIHPCRSRGVSGAVWEVGELAW</sequence>
<dbReference type="GO" id="GO:0005737">
    <property type="term" value="C:cytoplasm"/>
    <property type="evidence" value="ECO:0007669"/>
    <property type="project" value="UniProtKB-SubCell"/>
</dbReference>
<dbReference type="InterPro" id="IPR036723">
    <property type="entry name" value="Alpha-catenin/vinculin-like_sf"/>
</dbReference>
<feature type="non-terminal residue" evidence="4">
    <location>
        <position position="1"/>
    </location>
</feature>
<dbReference type="Proteomes" id="UP000611277">
    <property type="component" value="Unassembled WGS sequence"/>
</dbReference>
<dbReference type="SUPFAM" id="SSF47220">
    <property type="entry name" value="alpha-catenin/vinculin-like"/>
    <property type="match status" value="1"/>
</dbReference>
<accession>A0A851SCD8</accession>